<gene>
    <name evidence="2" type="ORF">RAM78_01260</name>
</gene>
<evidence type="ECO:0000313" key="2">
    <source>
        <dbReference type="EMBL" id="MDP8571018.1"/>
    </source>
</evidence>
<proteinExistence type="predicted"/>
<dbReference type="RefSeq" id="WP_240783173.1">
    <property type="nucleotide sequence ID" value="NZ_JAVCAN010000001.1"/>
</dbReference>
<feature type="chain" id="PRO_5046431339" evidence="1">
    <location>
        <begin position="33"/>
        <end position="250"/>
    </location>
</feature>
<reference evidence="2 3" key="1">
    <citation type="submission" date="2023-08" db="EMBL/GenBank/DDBJ databases">
        <title>Whole Genome exploration of the biotechnological potential of heavy metal resistant bacteria.</title>
        <authorList>
            <person name="Adeniji A."/>
            <person name="Ayangbenro A."/>
        </authorList>
    </citation>
    <scope>NUCLEOTIDE SEQUENCE [LARGE SCALE GENOMIC DNA]</scope>
    <source>
        <strain evidence="2 3">ABS_30</strain>
    </source>
</reference>
<evidence type="ECO:0000256" key="1">
    <source>
        <dbReference type="SAM" id="SignalP"/>
    </source>
</evidence>
<feature type="signal peptide" evidence="1">
    <location>
        <begin position="1"/>
        <end position="32"/>
    </location>
</feature>
<name>A0ABT9JXD7_9PSED</name>
<organism evidence="2 3">
    <name type="scientific">Pseudomonas iranensis</name>
    <dbReference type="NCBI Taxonomy" id="2745503"/>
    <lineage>
        <taxon>Bacteria</taxon>
        <taxon>Pseudomonadati</taxon>
        <taxon>Pseudomonadota</taxon>
        <taxon>Gammaproteobacteria</taxon>
        <taxon>Pseudomonadales</taxon>
        <taxon>Pseudomonadaceae</taxon>
        <taxon>Pseudomonas</taxon>
    </lineage>
</organism>
<evidence type="ECO:0000313" key="3">
    <source>
        <dbReference type="Proteomes" id="UP001228468"/>
    </source>
</evidence>
<dbReference type="EMBL" id="JAVCAN010000001">
    <property type="protein sequence ID" value="MDP8571018.1"/>
    <property type="molecule type" value="Genomic_DNA"/>
</dbReference>
<keyword evidence="1" id="KW-0732">Signal</keyword>
<protein>
    <submittedName>
        <fullName evidence="2">Uncharacterized protein</fullName>
    </submittedName>
</protein>
<comment type="caution">
    <text evidence="2">The sequence shown here is derived from an EMBL/GenBank/DDBJ whole genome shotgun (WGS) entry which is preliminary data.</text>
</comment>
<dbReference type="Proteomes" id="UP001228468">
    <property type="component" value="Unassembled WGS sequence"/>
</dbReference>
<keyword evidence="3" id="KW-1185">Reference proteome</keyword>
<accession>A0ABT9JXD7</accession>
<sequence length="250" mass="27030">MADVSPTGLIKPRYLRSLLFGFALTQVSRAIAANSVLVGNASDQLQAAHGPVTALVVMTPCRFSMTLTQDQWLQFNSPDLVFVATKQLPNTLNAPHLWQAPSSNSAEWNFEKSAGLSEPWFGVMCESAGSFSALTSQQLPADGAMELQLLREANDRKCPATLTDHGWGPTLLAGDPQTYTFESLKGAKSSGFIIGYHDESRRLFSRITFCLMHNEQVLIGSAESGSSAPLAISVEGFEEIKTAVLSIAFE</sequence>